<reference evidence="1" key="1">
    <citation type="submission" date="2019-03" db="EMBL/GenBank/DDBJ databases">
        <title>Afifella sp. nov., isolated from activated sludge.</title>
        <authorList>
            <person name="Li Q."/>
            <person name="Liu Y."/>
        </authorList>
    </citation>
    <scope>NUCLEOTIDE SEQUENCE</scope>
    <source>
        <strain evidence="1">L72</strain>
    </source>
</reference>
<dbReference type="Gene3D" id="3.10.129.10">
    <property type="entry name" value="Hotdog Thioesterase"/>
    <property type="match status" value="2"/>
</dbReference>
<evidence type="ECO:0008006" key="3">
    <source>
        <dbReference type="Google" id="ProtNLM"/>
    </source>
</evidence>
<sequence>MAEADVRPVIPRLRNAPVTLRSFVNTWECDENGHMNVQFYAERFDQAAVMAALDGAPAALPMVRHVRYHRELHPGEGVSIHSALVLGGPHPVTMVHGLFSIDRDVLSATVLDGFPEGTEPRGAAAIRYSDVPEAAPRAMPVEPVPLGASIAGLLAEGARETFRGIVPARLCNRQGIGASRVVVHCMTDGAGHAWSEIGVRRDFFEANNLGRAVVESKLTLAAPLEADMPVVMLTSYGEPLGKVFLYRHHVFDLATGRLMATGDIGTVVFDMAARKAVDLPPEIRGRIAAEPGQS</sequence>
<gene>
    <name evidence="1" type="ORF">E4O86_09735</name>
</gene>
<dbReference type="InterPro" id="IPR029069">
    <property type="entry name" value="HotDog_dom_sf"/>
</dbReference>
<protein>
    <recommendedName>
        <fullName evidence="3">Thioesterase</fullName>
    </recommendedName>
</protein>
<name>A0A964WTL7_9HYPH</name>
<dbReference type="AlphaFoldDB" id="A0A964WTL7"/>
<dbReference type="SUPFAM" id="SSF54637">
    <property type="entry name" value="Thioesterase/thiol ester dehydrase-isomerase"/>
    <property type="match status" value="2"/>
</dbReference>
<dbReference type="Proteomes" id="UP000773614">
    <property type="component" value="Unassembled WGS sequence"/>
</dbReference>
<accession>A0A964WTL7</accession>
<evidence type="ECO:0000313" key="2">
    <source>
        <dbReference type="Proteomes" id="UP000773614"/>
    </source>
</evidence>
<organism evidence="1 2">
    <name type="scientific">Propylenella binzhouense</name>
    <dbReference type="NCBI Taxonomy" id="2555902"/>
    <lineage>
        <taxon>Bacteria</taxon>
        <taxon>Pseudomonadati</taxon>
        <taxon>Pseudomonadota</taxon>
        <taxon>Alphaproteobacteria</taxon>
        <taxon>Hyphomicrobiales</taxon>
        <taxon>Propylenellaceae</taxon>
        <taxon>Propylenella</taxon>
    </lineage>
</organism>
<keyword evidence="2" id="KW-1185">Reference proteome</keyword>
<evidence type="ECO:0000313" key="1">
    <source>
        <dbReference type="EMBL" id="MYZ47990.1"/>
    </source>
</evidence>
<dbReference type="Pfam" id="PF13279">
    <property type="entry name" value="4HBT_2"/>
    <property type="match status" value="1"/>
</dbReference>
<proteinExistence type="predicted"/>
<dbReference type="RefSeq" id="WP_161140341.1">
    <property type="nucleotide sequence ID" value="NZ_SPKJ01000026.1"/>
</dbReference>
<comment type="caution">
    <text evidence="1">The sequence shown here is derived from an EMBL/GenBank/DDBJ whole genome shotgun (WGS) entry which is preliminary data.</text>
</comment>
<dbReference type="OrthoDB" id="7597365at2"/>
<dbReference type="EMBL" id="SPKJ01000026">
    <property type="protein sequence ID" value="MYZ47990.1"/>
    <property type="molecule type" value="Genomic_DNA"/>
</dbReference>